<evidence type="ECO:0000313" key="8">
    <source>
        <dbReference type="EMBL" id="PNZ68682.1"/>
    </source>
</evidence>
<dbReference type="PANTHER" id="PTHR46383:SF4">
    <property type="entry name" value="AMINOTRANSFERASE"/>
    <property type="match status" value="1"/>
</dbReference>
<comment type="cofactor">
    <cofactor evidence="1 6">
        <name>pyridoxal 5'-phosphate</name>
        <dbReference type="ChEBI" id="CHEBI:597326"/>
    </cofactor>
</comment>
<keyword evidence="5" id="KW-0663">Pyridoxal phosphate</keyword>
<dbReference type="PROSITE" id="PS00105">
    <property type="entry name" value="AA_TRANSFER_CLASS_1"/>
    <property type="match status" value="1"/>
</dbReference>
<evidence type="ECO:0000256" key="2">
    <source>
        <dbReference type="ARBA" id="ARBA00007441"/>
    </source>
</evidence>
<sequence>MKLALNTYSKYLRPPSIRQFSNRMKGIDDCINLTVGQPDFPMPDVVKQAYITAIEQDQTAYSHNKGLLETREAISQYFESRYGFTYDSEEEIIVTNGASEALDTALRSILNEGDEVLIPAPSYAGYIPLIEMLGATPVFIDTSETNYKITSQAIEHYITSRTKAILLNYPSNPTGVVLSYQDAASIARTLQQHEIFILSDEIYAENTFSKLHVSFAQFPEIRDQLLLISGLSKSHAATGIRIGFLLGPSYLIEKLTFAHAYNCICANVPAQYATIAALKEGITAPQAMNEAYIERKNYLSEKLQALGFQLDAQPEGAFYIFPNISYYTDNDFDFCVDVLEQAHVAMVPGSSFTDLGKGHVRISYAYDLESIKEGMDRLERYLSTRYPTKFKNRSSD</sequence>
<dbReference type="FunFam" id="3.40.640.10:FF:000033">
    <property type="entry name" value="Aspartate aminotransferase"/>
    <property type="match status" value="1"/>
</dbReference>
<evidence type="ECO:0000256" key="3">
    <source>
        <dbReference type="ARBA" id="ARBA00022576"/>
    </source>
</evidence>
<dbReference type="GO" id="GO:0008483">
    <property type="term" value="F:transaminase activity"/>
    <property type="evidence" value="ECO:0007669"/>
    <property type="project" value="UniProtKB-KW"/>
</dbReference>
<accession>A0AAP8PQ04</accession>
<dbReference type="GO" id="GO:0030170">
    <property type="term" value="F:pyridoxal phosphate binding"/>
    <property type="evidence" value="ECO:0007669"/>
    <property type="project" value="InterPro"/>
</dbReference>
<dbReference type="Pfam" id="PF00155">
    <property type="entry name" value="Aminotran_1_2"/>
    <property type="match status" value="1"/>
</dbReference>
<dbReference type="GeneID" id="64982603"/>
<dbReference type="AlphaFoldDB" id="A0AAP8PQ04"/>
<dbReference type="Proteomes" id="UP000242470">
    <property type="component" value="Unassembled WGS sequence"/>
</dbReference>
<keyword evidence="3 6" id="KW-0032">Aminotransferase</keyword>
<dbReference type="InterPro" id="IPR015422">
    <property type="entry name" value="PyrdxlP-dep_Trfase_small"/>
</dbReference>
<dbReference type="CDD" id="cd00609">
    <property type="entry name" value="AAT_like"/>
    <property type="match status" value="1"/>
</dbReference>
<dbReference type="GO" id="GO:0006520">
    <property type="term" value="P:amino acid metabolic process"/>
    <property type="evidence" value="ECO:0007669"/>
    <property type="project" value="InterPro"/>
</dbReference>
<evidence type="ECO:0000313" key="9">
    <source>
        <dbReference type="Proteomes" id="UP000242470"/>
    </source>
</evidence>
<evidence type="ECO:0000256" key="6">
    <source>
        <dbReference type="RuleBase" id="RU000481"/>
    </source>
</evidence>
<organism evidence="8 9">
    <name type="scientific">Staphylococcus auricularis</name>
    <dbReference type="NCBI Taxonomy" id="29379"/>
    <lineage>
        <taxon>Bacteria</taxon>
        <taxon>Bacillati</taxon>
        <taxon>Bacillota</taxon>
        <taxon>Bacilli</taxon>
        <taxon>Bacillales</taxon>
        <taxon>Staphylococcaceae</taxon>
        <taxon>Staphylococcus</taxon>
    </lineage>
</organism>
<evidence type="ECO:0000256" key="4">
    <source>
        <dbReference type="ARBA" id="ARBA00022679"/>
    </source>
</evidence>
<dbReference type="InterPro" id="IPR004839">
    <property type="entry name" value="Aminotransferase_I/II_large"/>
</dbReference>
<comment type="similarity">
    <text evidence="2 6">Belongs to the class-I pyridoxal-phosphate-dependent aminotransferase family.</text>
</comment>
<dbReference type="RefSeq" id="WP_059106511.1">
    <property type="nucleotide sequence ID" value="NZ_AP024589.1"/>
</dbReference>
<evidence type="ECO:0000256" key="1">
    <source>
        <dbReference type="ARBA" id="ARBA00001933"/>
    </source>
</evidence>
<evidence type="ECO:0000259" key="7">
    <source>
        <dbReference type="Pfam" id="PF00155"/>
    </source>
</evidence>
<protein>
    <recommendedName>
        <fullName evidence="6">Aminotransferase</fullName>
        <ecNumber evidence="6">2.6.1.-</ecNumber>
    </recommendedName>
</protein>
<dbReference type="PANTHER" id="PTHR46383">
    <property type="entry name" value="ASPARTATE AMINOTRANSFERASE"/>
    <property type="match status" value="1"/>
</dbReference>
<dbReference type="Gene3D" id="3.90.1150.10">
    <property type="entry name" value="Aspartate Aminotransferase, domain 1"/>
    <property type="match status" value="1"/>
</dbReference>
<proteinExistence type="inferred from homology"/>
<gene>
    <name evidence="8" type="ORF">CD158_02990</name>
</gene>
<evidence type="ECO:0000256" key="5">
    <source>
        <dbReference type="ARBA" id="ARBA00022898"/>
    </source>
</evidence>
<dbReference type="InterPro" id="IPR015424">
    <property type="entry name" value="PyrdxlP-dep_Trfase"/>
</dbReference>
<dbReference type="EC" id="2.6.1.-" evidence="6"/>
<dbReference type="InterPro" id="IPR050596">
    <property type="entry name" value="AspAT/PAT-like"/>
</dbReference>
<reference evidence="8 9" key="1">
    <citation type="submission" date="2017-08" db="EMBL/GenBank/DDBJ databases">
        <title>Draft genome sequences of 64 type strains of genus Staph aureus.</title>
        <authorList>
            <person name="Cole K."/>
            <person name="Golubchik T."/>
            <person name="Russell J."/>
            <person name="Foster D."/>
            <person name="Llewelyn M."/>
            <person name="Wilson D."/>
            <person name="Crook D."/>
            <person name="Paul J."/>
        </authorList>
    </citation>
    <scope>NUCLEOTIDE SEQUENCE [LARGE SCALE GENOMIC DNA]</scope>
    <source>
        <strain evidence="8 9">NCTC 12101</strain>
    </source>
</reference>
<dbReference type="SUPFAM" id="SSF53383">
    <property type="entry name" value="PLP-dependent transferases"/>
    <property type="match status" value="1"/>
</dbReference>
<comment type="caution">
    <text evidence="8">The sequence shown here is derived from an EMBL/GenBank/DDBJ whole genome shotgun (WGS) entry which is preliminary data.</text>
</comment>
<dbReference type="EMBL" id="PPQW01000011">
    <property type="protein sequence ID" value="PNZ68682.1"/>
    <property type="molecule type" value="Genomic_DNA"/>
</dbReference>
<dbReference type="InterPro" id="IPR004838">
    <property type="entry name" value="NHTrfase_class1_PyrdxlP-BS"/>
</dbReference>
<keyword evidence="4 6" id="KW-0808">Transferase</keyword>
<name>A0AAP8PQ04_9STAP</name>
<feature type="domain" description="Aminotransferase class I/classII large" evidence="7">
    <location>
        <begin position="29"/>
        <end position="378"/>
    </location>
</feature>
<dbReference type="InterPro" id="IPR015421">
    <property type="entry name" value="PyrdxlP-dep_Trfase_major"/>
</dbReference>
<dbReference type="Gene3D" id="3.40.640.10">
    <property type="entry name" value="Type I PLP-dependent aspartate aminotransferase-like (Major domain)"/>
    <property type="match status" value="1"/>
</dbReference>